<comment type="subcellular location">
    <subcellularLocation>
        <location evidence="1">Nucleus</location>
    </subcellularLocation>
</comment>
<evidence type="ECO:0000256" key="2">
    <source>
        <dbReference type="ARBA" id="ARBA00010348"/>
    </source>
</evidence>
<dbReference type="GO" id="GO:0000776">
    <property type="term" value="C:kinetochore"/>
    <property type="evidence" value="ECO:0007669"/>
    <property type="project" value="TreeGrafter"/>
</dbReference>
<dbReference type="OrthoDB" id="1806at2759"/>
<dbReference type="InterPro" id="IPR045091">
    <property type="entry name" value="Mad2-like"/>
</dbReference>
<evidence type="ECO:0000256" key="5">
    <source>
        <dbReference type="ARBA" id="ARBA00023242"/>
    </source>
</evidence>
<gene>
    <name evidence="8" type="ORF">CYFA0S_03e02740g</name>
</gene>
<comment type="similarity">
    <text evidence="2">Belongs to the MAD2 family.</text>
</comment>
<dbReference type="Gene3D" id="3.30.900.10">
    <property type="entry name" value="HORMA domain"/>
    <property type="match status" value="1"/>
</dbReference>
<evidence type="ECO:0000256" key="4">
    <source>
        <dbReference type="ARBA" id="ARBA00022776"/>
    </source>
</evidence>
<dbReference type="SUPFAM" id="SSF56019">
    <property type="entry name" value="The spindle assembly checkpoint protein mad2"/>
    <property type="match status" value="1"/>
</dbReference>
<keyword evidence="5" id="KW-0539">Nucleus</keyword>
<dbReference type="PANTHER" id="PTHR11842">
    <property type="entry name" value="MITOTIC SPINDLE ASSEMBLY CHECKPOINT PROTEIN MAD2"/>
    <property type="match status" value="1"/>
</dbReference>
<dbReference type="InterPro" id="IPR003511">
    <property type="entry name" value="HORMA_dom"/>
</dbReference>
<dbReference type="PANTHER" id="PTHR11842:SF11">
    <property type="entry name" value="MITOTIC SPINDLE ASSEMBLY CHECKPOINT PROTEIN MAD2A"/>
    <property type="match status" value="1"/>
</dbReference>
<accession>A0A061AXF0</accession>
<dbReference type="AlphaFoldDB" id="A0A061AXF0"/>
<dbReference type="GO" id="GO:0005737">
    <property type="term" value="C:cytoplasm"/>
    <property type="evidence" value="ECO:0007669"/>
    <property type="project" value="TreeGrafter"/>
</dbReference>
<evidence type="ECO:0000313" key="8">
    <source>
        <dbReference type="EMBL" id="CDR39387.1"/>
    </source>
</evidence>
<keyword evidence="6" id="KW-0131">Cell cycle</keyword>
<dbReference type="GO" id="GO:0005654">
    <property type="term" value="C:nucleoplasm"/>
    <property type="evidence" value="ECO:0007669"/>
    <property type="project" value="TreeGrafter"/>
</dbReference>
<dbReference type="PhylomeDB" id="A0A061AXF0"/>
<organism evidence="8">
    <name type="scientific">Cyberlindnera fabianii</name>
    <name type="common">Yeast</name>
    <name type="synonym">Hansenula fabianii</name>
    <dbReference type="NCBI Taxonomy" id="36022"/>
    <lineage>
        <taxon>Eukaryota</taxon>
        <taxon>Fungi</taxon>
        <taxon>Dikarya</taxon>
        <taxon>Ascomycota</taxon>
        <taxon>Saccharomycotina</taxon>
        <taxon>Saccharomycetes</taxon>
        <taxon>Phaffomycetales</taxon>
        <taxon>Phaffomycetaceae</taxon>
        <taxon>Cyberlindnera</taxon>
    </lineage>
</organism>
<dbReference type="GO" id="GO:0033597">
    <property type="term" value="C:mitotic checkpoint complex"/>
    <property type="evidence" value="ECO:0007669"/>
    <property type="project" value="UniProtKB-ARBA"/>
</dbReference>
<proteinExistence type="inferred from homology"/>
<feature type="domain" description="HORMA" evidence="7">
    <location>
        <begin position="75"/>
        <end position="265"/>
    </location>
</feature>
<evidence type="ECO:0000259" key="7">
    <source>
        <dbReference type="PROSITE" id="PS50815"/>
    </source>
</evidence>
<dbReference type="GO" id="GO:0051301">
    <property type="term" value="P:cell division"/>
    <property type="evidence" value="ECO:0007669"/>
    <property type="project" value="UniProtKB-KW"/>
</dbReference>
<keyword evidence="4" id="KW-0498">Mitosis</keyword>
<reference evidence="8" key="1">
    <citation type="journal article" date="2014" name="Genome Announc.">
        <title>Genome sequence of the yeast Cyberlindnera fabianii (Hansenula fabianii).</title>
        <authorList>
            <person name="Freel K.C."/>
            <person name="Sarilar V."/>
            <person name="Neuveglise C."/>
            <person name="Devillers H."/>
            <person name="Friedrich A."/>
            <person name="Schacherer J."/>
        </authorList>
    </citation>
    <scope>NUCLEOTIDE SEQUENCE</scope>
    <source>
        <strain evidence="8">YJS4271</strain>
    </source>
</reference>
<sequence length="271" mass="30638">MRNEPTSCGRQGTVSSNWEKSAQRSILLFPSRAPDRKGKQTKDFPLLNLKSSSQNLVILSAPMTDAPTRSNLALRGSARTVAEYFEYAINSILYQRGIYPAEDFHVVRKYGLSMLVTADEDVKHYIRKIVTQLHRWVVQDKVSRLVLAVVNKDDAVVVERWQFDLQVFDETSTHAAENIPIDAGDKTEEMMQKEIQATIRQITASVTFLPALDSGDYTFNVLVYADANAKVPSEWIDSDTKDIQNAEKVKFRSFSTNSHKVDTLVSYRLGN</sequence>
<evidence type="ECO:0000256" key="3">
    <source>
        <dbReference type="ARBA" id="ARBA00022618"/>
    </source>
</evidence>
<dbReference type="FunFam" id="3.30.900.10:FF:000002">
    <property type="entry name" value="Mitotic spindle assembly checkpoint protein MAD2A"/>
    <property type="match status" value="1"/>
</dbReference>
<dbReference type="VEuPathDB" id="FungiDB:BON22_4492"/>
<evidence type="ECO:0000256" key="1">
    <source>
        <dbReference type="ARBA" id="ARBA00004123"/>
    </source>
</evidence>
<protein>
    <submittedName>
        <fullName evidence="8">CYFA0S03e02740g1_1</fullName>
    </submittedName>
</protein>
<dbReference type="InterPro" id="IPR036570">
    <property type="entry name" value="HORMA_dom_sf"/>
</dbReference>
<dbReference type="PROSITE" id="PS50815">
    <property type="entry name" value="HORMA"/>
    <property type="match status" value="1"/>
</dbReference>
<evidence type="ECO:0000256" key="6">
    <source>
        <dbReference type="ARBA" id="ARBA00023306"/>
    </source>
</evidence>
<dbReference type="Pfam" id="PF02301">
    <property type="entry name" value="HORMA"/>
    <property type="match status" value="1"/>
</dbReference>
<name>A0A061AXF0_CYBFA</name>
<keyword evidence="3" id="KW-0132">Cell division</keyword>
<dbReference type="EMBL" id="LK052888">
    <property type="protein sequence ID" value="CDR39387.1"/>
    <property type="molecule type" value="Genomic_DNA"/>
</dbReference>
<dbReference type="GO" id="GO:0007094">
    <property type="term" value="P:mitotic spindle assembly checkpoint signaling"/>
    <property type="evidence" value="ECO:0007669"/>
    <property type="project" value="TreeGrafter"/>
</dbReference>